<evidence type="ECO:0000256" key="3">
    <source>
        <dbReference type="ARBA" id="ARBA00022603"/>
    </source>
</evidence>
<dbReference type="InterPro" id="IPR049900">
    <property type="entry name" value="PKS_mFAS_DH"/>
</dbReference>
<dbReference type="InterPro" id="IPR009081">
    <property type="entry name" value="PP-bd_ACP"/>
</dbReference>
<evidence type="ECO:0008006" key="16">
    <source>
        <dbReference type="Google" id="ProtNLM"/>
    </source>
</evidence>
<organism evidence="14 15">
    <name type="scientific">Colletotrichum zoysiae</name>
    <dbReference type="NCBI Taxonomy" id="1216348"/>
    <lineage>
        <taxon>Eukaryota</taxon>
        <taxon>Fungi</taxon>
        <taxon>Dikarya</taxon>
        <taxon>Ascomycota</taxon>
        <taxon>Pezizomycotina</taxon>
        <taxon>Sordariomycetes</taxon>
        <taxon>Hypocreomycetidae</taxon>
        <taxon>Glomerellales</taxon>
        <taxon>Glomerellaceae</taxon>
        <taxon>Colletotrichum</taxon>
        <taxon>Colletotrichum graminicola species complex</taxon>
    </lineage>
</organism>
<name>A0AAD9M0A9_9PEZI</name>
<dbReference type="SUPFAM" id="SSF51735">
    <property type="entry name" value="NAD(P)-binding Rossmann-fold domains"/>
    <property type="match status" value="2"/>
</dbReference>
<dbReference type="GO" id="GO:0031177">
    <property type="term" value="F:phosphopantetheine binding"/>
    <property type="evidence" value="ECO:0007669"/>
    <property type="project" value="InterPro"/>
</dbReference>
<keyword evidence="1" id="KW-0596">Phosphopantetheine</keyword>
<evidence type="ECO:0000256" key="7">
    <source>
        <dbReference type="ARBA" id="ARBA00023268"/>
    </source>
</evidence>
<dbReference type="InterPro" id="IPR042104">
    <property type="entry name" value="PKS_dehydratase_sf"/>
</dbReference>
<dbReference type="SMART" id="SM00822">
    <property type="entry name" value="PKS_KR"/>
    <property type="match status" value="1"/>
</dbReference>
<dbReference type="InterPro" id="IPR049551">
    <property type="entry name" value="PKS_DH_C"/>
</dbReference>
<dbReference type="SUPFAM" id="SSF50129">
    <property type="entry name" value="GroES-like"/>
    <property type="match status" value="1"/>
</dbReference>
<keyword evidence="15" id="KW-1185">Reference proteome</keyword>
<feature type="region of interest" description="N-terminal hotdog fold" evidence="9">
    <location>
        <begin position="975"/>
        <end position="1103"/>
    </location>
</feature>
<evidence type="ECO:0000256" key="4">
    <source>
        <dbReference type="ARBA" id="ARBA00022679"/>
    </source>
</evidence>
<evidence type="ECO:0000256" key="1">
    <source>
        <dbReference type="ARBA" id="ARBA00022450"/>
    </source>
</evidence>
<dbReference type="Pfam" id="PF00698">
    <property type="entry name" value="Acyl_transf_1"/>
    <property type="match status" value="1"/>
</dbReference>
<evidence type="ECO:0000256" key="8">
    <source>
        <dbReference type="ARBA" id="ARBA00023315"/>
    </source>
</evidence>
<evidence type="ECO:0000256" key="5">
    <source>
        <dbReference type="ARBA" id="ARBA00022857"/>
    </source>
</evidence>
<keyword evidence="5" id="KW-0521">NADP</keyword>
<dbReference type="SMART" id="SM00829">
    <property type="entry name" value="PKS_ER"/>
    <property type="match status" value="1"/>
</dbReference>
<dbReference type="PROSITE" id="PS52004">
    <property type="entry name" value="KS3_2"/>
    <property type="match status" value="1"/>
</dbReference>
<dbReference type="SUPFAM" id="SSF53335">
    <property type="entry name" value="S-adenosyl-L-methionine-dependent methyltransferases"/>
    <property type="match status" value="1"/>
</dbReference>
<feature type="active site" description="Proton donor; for dehydratase activity" evidence="9">
    <location>
        <position position="1177"/>
    </location>
</feature>
<dbReference type="InterPro" id="IPR013968">
    <property type="entry name" value="PKS_KR"/>
</dbReference>
<dbReference type="Pfam" id="PF08242">
    <property type="entry name" value="Methyltransf_12"/>
    <property type="match status" value="1"/>
</dbReference>
<keyword evidence="3" id="KW-0489">Methyltransferase</keyword>
<keyword evidence="6" id="KW-0560">Oxidoreductase</keyword>
<dbReference type="InterPro" id="IPR020807">
    <property type="entry name" value="PKS_DH"/>
</dbReference>
<dbReference type="InterPro" id="IPR057326">
    <property type="entry name" value="KR_dom"/>
</dbReference>
<dbReference type="InterPro" id="IPR020806">
    <property type="entry name" value="PKS_PP-bd"/>
</dbReference>
<dbReference type="InterPro" id="IPR050091">
    <property type="entry name" value="PKS_NRPS_Biosynth_Enz"/>
</dbReference>
<dbReference type="GO" id="GO:0016491">
    <property type="term" value="F:oxidoreductase activity"/>
    <property type="evidence" value="ECO:0007669"/>
    <property type="project" value="UniProtKB-KW"/>
</dbReference>
<dbReference type="CDD" id="cd02440">
    <property type="entry name" value="AdoMet_MTases"/>
    <property type="match status" value="1"/>
</dbReference>
<comment type="caution">
    <text evidence="14">The sequence shown here is derived from an EMBL/GenBank/DDBJ whole genome shotgun (WGS) entry which is preliminary data.</text>
</comment>
<dbReference type="InterPro" id="IPR036291">
    <property type="entry name" value="NAD(P)-bd_dom_sf"/>
</dbReference>
<dbReference type="Gene3D" id="1.10.1200.10">
    <property type="entry name" value="ACP-like"/>
    <property type="match status" value="1"/>
</dbReference>
<feature type="region of interest" description="C-terminal hotdog fold" evidence="9">
    <location>
        <begin position="1115"/>
        <end position="1260"/>
    </location>
</feature>
<evidence type="ECO:0000256" key="9">
    <source>
        <dbReference type="PROSITE-ProRule" id="PRU01363"/>
    </source>
</evidence>
<dbReference type="InterPro" id="IPR014031">
    <property type="entry name" value="Ketoacyl_synth_C"/>
</dbReference>
<dbReference type="GO" id="GO:0044550">
    <property type="term" value="P:secondary metabolite biosynthetic process"/>
    <property type="evidence" value="ECO:0007669"/>
    <property type="project" value="UniProtKB-ARBA"/>
</dbReference>
<dbReference type="Gene3D" id="3.40.47.10">
    <property type="match status" value="1"/>
</dbReference>
<dbReference type="SMART" id="SM00823">
    <property type="entry name" value="PKS_PP"/>
    <property type="match status" value="1"/>
</dbReference>
<reference evidence="14" key="1">
    <citation type="submission" date="2021-06" db="EMBL/GenBank/DDBJ databases">
        <title>Comparative genomics, transcriptomics and evolutionary studies reveal genomic signatures of adaptation to plant cell wall in hemibiotrophic fungi.</title>
        <authorList>
            <consortium name="DOE Joint Genome Institute"/>
            <person name="Baroncelli R."/>
            <person name="Diaz J.F."/>
            <person name="Benocci T."/>
            <person name="Peng M."/>
            <person name="Battaglia E."/>
            <person name="Haridas S."/>
            <person name="Andreopoulos W."/>
            <person name="Labutti K."/>
            <person name="Pangilinan J."/>
            <person name="Floch G.L."/>
            <person name="Makela M.R."/>
            <person name="Henrissat B."/>
            <person name="Grigoriev I.V."/>
            <person name="Crouch J.A."/>
            <person name="De Vries R.P."/>
            <person name="Sukno S.A."/>
            <person name="Thon M.R."/>
        </authorList>
    </citation>
    <scope>NUCLEOTIDE SEQUENCE</scope>
    <source>
        <strain evidence="14">MAFF235873</strain>
    </source>
</reference>
<dbReference type="CDD" id="cd00833">
    <property type="entry name" value="PKS"/>
    <property type="match status" value="1"/>
</dbReference>
<dbReference type="SUPFAM" id="SSF53901">
    <property type="entry name" value="Thiolase-like"/>
    <property type="match status" value="1"/>
</dbReference>
<dbReference type="Pfam" id="PF02801">
    <property type="entry name" value="Ketoacyl-synt_C"/>
    <property type="match status" value="1"/>
</dbReference>
<feature type="region of interest" description="Disordered" evidence="10">
    <location>
        <begin position="1"/>
        <end position="69"/>
    </location>
</feature>
<dbReference type="InterPro" id="IPR013154">
    <property type="entry name" value="ADH-like_N"/>
</dbReference>
<dbReference type="Pfam" id="PF00109">
    <property type="entry name" value="ketoacyl-synt"/>
    <property type="match status" value="1"/>
</dbReference>
<dbReference type="InterPro" id="IPR032821">
    <property type="entry name" value="PKS_assoc"/>
</dbReference>
<proteinExistence type="predicted"/>
<dbReference type="PROSITE" id="PS00012">
    <property type="entry name" value="PHOSPHOPANTETHEINE"/>
    <property type="match status" value="1"/>
</dbReference>
<dbReference type="Pfam" id="PF08240">
    <property type="entry name" value="ADH_N"/>
    <property type="match status" value="1"/>
</dbReference>
<feature type="domain" description="Carrier" evidence="11">
    <location>
        <begin position="2490"/>
        <end position="2565"/>
    </location>
</feature>
<dbReference type="Gene3D" id="3.90.180.10">
    <property type="entry name" value="Medium-chain alcohol dehydrogenases, catalytic domain"/>
    <property type="match status" value="1"/>
</dbReference>
<dbReference type="FunFam" id="3.40.50.720:FF:000209">
    <property type="entry name" value="Polyketide synthase Pks12"/>
    <property type="match status" value="1"/>
</dbReference>
<dbReference type="InterPro" id="IPR014043">
    <property type="entry name" value="Acyl_transferase_dom"/>
</dbReference>
<dbReference type="Pfam" id="PF00550">
    <property type="entry name" value="PP-binding"/>
    <property type="match status" value="1"/>
</dbReference>
<evidence type="ECO:0000256" key="10">
    <source>
        <dbReference type="SAM" id="MobiDB-lite"/>
    </source>
</evidence>
<dbReference type="SMART" id="SM00826">
    <property type="entry name" value="PKS_DH"/>
    <property type="match status" value="1"/>
</dbReference>
<dbReference type="Pfam" id="PF21089">
    <property type="entry name" value="PKS_DH_N"/>
    <property type="match status" value="1"/>
</dbReference>
<dbReference type="InterPro" id="IPR014030">
    <property type="entry name" value="Ketoacyl_synth_N"/>
</dbReference>
<dbReference type="InterPro" id="IPR020843">
    <property type="entry name" value="ER"/>
</dbReference>
<dbReference type="EMBL" id="MU842894">
    <property type="protein sequence ID" value="KAK2027477.1"/>
    <property type="molecule type" value="Genomic_DNA"/>
</dbReference>
<dbReference type="CDD" id="cd05195">
    <property type="entry name" value="enoyl_red"/>
    <property type="match status" value="1"/>
</dbReference>
<keyword evidence="4" id="KW-0808">Transferase</keyword>
<dbReference type="InterPro" id="IPR036736">
    <property type="entry name" value="ACP-like_sf"/>
</dbReference>
<dbReference type="InterPro" id="IPR016039">
    <property type="entry name" value="Thiolase-like"/>
</dbReference>
<dbReference type="SMART" id="SM00825">
    <property type="entry name" value="PKS_KS"/>
    <property type="match status" value="1"/>
</dbReference>
<dbReference type="InterPro" id="IPR016035">
    <property type="entry name" value="Acyl_Trfase/lysoPLipase"/>
</dbReference>
<dbReference type="Gene3D" id="3.10.129.110">
    <property type="entry name" value="Polyketide synthase dehydratase"/>
    <property type="match status" value="1"/>
</dbReference>
<dbReference type="InterPro" id="IPR049552">
    <property type="entry name" value="PKS_DH_N"/>
</dbReference>
<evidence type="ECO:0000256" key="2">
    <source>
        <dbReference type="ARBA" id="ARBA00022553"/>
    </source>
</evidence>
<dbReference type="Pfam" id="PF14765">
    <property type="entry name" value="PS-DH"/>
    <property type="match status" value="1"/>
</dbReference>
<evidence type="ECO:0000259" key="13">
    <source>
        <dbReference type="PROSITE" id="PS52019"/>
    </source>
</evidence>
<sequence>MTANDSVLNGHYRAEPATNATSNGLNGTSNGLNGTSNGVNGAANGVVNGFHGKPPQPNGDNTQPPPATAEQREPIAIIGCGLRLPGGVHDADAFWDLLINKRDGRCIVPADRYNVSGYHTEQQPPKPGCVATEHGYFLNSINPAEADATFWSMTARELAELDPQQRLALEVAYETLQSSGTTRWKGKSIGCFLGVYGEDWAHIQAQDNQDHGMYRVAGFGDFALANRISYELGLRGPSMVLRTACSSSLTGLHEACLALEAGECESSLVVGTSMLLDPQLTASLTAQGVLSPNGRCRSFDAGADGYARGEAIVAIHVKKLSDAIRDNDPIRAVIRASCVNSDGKTAGLTQPNSESHAALIRRSHALAGISNLSQTAMVECHGTGTQVGDPMEASAVASVFGEYGMLIGSVKPNVGHSEGASGITSVIKMMLALEHNKIPPNINFEVPSKKIPWEEARLKVPTEVMPWPADRAERVGVNSFGIGGANAHVLMESATCAGVKTAPLTNGEELSSDDLKLLTFSAHTADALRSVVQSHEKYLQAHPESIDDLQYTLAVRREHMAHRTFSVVPAGQPEGNLNLAQFRKPHANPLTVWTFTGQGAQWAQMGARLILEDKGFKSTIRKLENVLQKCEPSPLWSLEGECPTKMSRLSEAEFSQPCCTAVQVALVDMLRRWGISPSAVVGHSSGEIGAAFASGAITAEDAIRIAYYRGQATKSLLTHANTPDQQSISGGMAAIGLGRKSVEPFLQAGVIVGCENSPNSVTLTGDAGPLEETMVRIRDAHPDTLVRRLRVECAYHSHHMELVADDYAAMLGHIQVQQPTVPFYSSVSGARLEPSTLLDASYWVGNLVSPVLFSPAVSALLRDLDTPAASALVFLEIGPHGALGGPIRQIFRAQKTSIATEYVQTLVRNEDAKSALLSSIGNLFQLGVDDIDFSTVFPRGRVLTQLPTYPWQRGGNYWLESRLSQERRLRKHVPHDILGLRVHDVAGSTPTWRNMLRLDNVPWIRDHVVEGDTIFPGAGYVCMAGEAVRQLSGTTSFVVRRVNIKTALTMHEGQAVELITSLRPLRLTTSLDSSWYEFEVSSLRGDAWVKHAFGQVRAATEADATTVEAYGGTHLPRQVNAEKWYQNMSRLGLDYTGPFRGLRDVESEVKGNVARANVTNETSLRESVYAQHPSTIDLVFQLFSVAASNGLSRRLSSLAVPTYIERLYVGAMDGDLRVEVSSTATPRGSLQGHARATAGNKTVIQLEELRMMPLADAQDSRGEDPHAATELIWRPDIHALDAATLMRPREGQGHLDITGRYGQLLEKMALACMIESGEACRDLEPHQKFLLKFRVWLDKMRGLAADGTYFMVPECREIVNMTSEQRLALIGDILHQTEGTEVWPVAAALHRIVSKFGELFSGSEDAIALLSEGDVLGRIYDLGRFTDFGDVFRLASHYKPNLKILEIGAGTGGTTQPVLNSLVNENGDKMYYSYTFTDVSPGFLVSAKERFKNFDGVEYRALDITVDPLAQGFEPHSYDMIVASNVIHATPSITQALRHVHKLLAPRGRLFLQEICPPTKWINYIMGNFSGWWLGEEDGRVEEPYLAPQEWDRVLRDAGFAGLNAIHSDEQFNNNMIAMPLQPHESSARPVTLLVSGRDGRGLDVSGLEGALRDRGHDITICFAGEPLPAGTDIISLLDIEEPFFHGLDEAQFQWFQGLLPALADDKARVLWVTGAAQLGCTDPRYGMTLGAARTIRSELDLDFATVEISRFDGDGQPGWQGIVAACYAEFQSCLAAAAATEDKSLKPNYEWAEVDGVLQVGRFQWTSVNRELDGREGEVNLASQASSQAPRKLGIGKPGLLSSLHWTQKASDGDLPTGSMVRVAVRAVGLNFKDVLICMGVVDGQGIDDEGLGCECSGVIEAVGPDVTGLLPGDRVMVLGIGTFATSFECPEMACARIPDDLAFSEAASMPTVYGTAIYSLINKARLEKGQSVLIHSACGGVGIAAIQICRMIGAEIYCTVGSEDKVRHLVNEHRIPRDRIFKSRDVSFLQDVKNATGGRGVDVVLNSLSGELLHASWECVAPFGCMVEIGKRDLIGHGALALGPFEQNRGYFGVEFAKLSNERPDIPFRILRDVVKYYNQGHVAPIRPITAFDATELEDAMRYMQKGVHIGKIVVNMPVDAEQLVAQPKRAGFNLPKEASYILVGGLGGLGQAIAVWMAEAGATEIIFMSRSASPEAHKQFLGELQAMGCNPILVAGSVSVKEDVRRAVRAASYQIGGIINMSMVLNDIRLLDMPFSDWAATVEPKVLGTWNLHEVLEEESQKNVEFFLLFSSYSGLVGHWGQSNYAAANTFLDAFSQFRNSKGLPSATVDVGVMEDIGYVSRNANVLGHFHKTSTHVLREQDLLDTIQLLLRRGKSRAAKVSGPVGGFASKSQIGIGVRSTLPLDSPQNRTVWKNDIRMAAYRNLEAGDSGAGKSGTGNSELKEFLASSARDPSGLDADAAADFLAREVGRTLYGFMLRDAGDDDIAALDVTQSLKDIGVDSLVGIELRNWFRQALSLEVTVLQMMEAPSLFALGLRMAQMLKERFTGHAGANEDYLATKMP</sequence>
<dbReference type="GO" id="GO:0008168">
    <property type="term" value="F:methyltransferase activity"/>
    <property type="evidence" value="ECO:0007669"/>
    <property type="project" value="UniProtKB-KW"/>
</dbReference>
<dbReference type="InterPro" id="IPR016036">
    <property type="entry name" value="Malonyl_transacylase_ACP-bd"/>
</dbReference>
<dbReference type="Pfam" id="PF13602">
    <property type="entry name" value="ADH_zinc_N_2"/>
    <property type="match status" value="1"/>
</dbReference>
<dbReference type="Gene3D" id="3.30.70.3290">
    <property type="match status" value="1"/>
</dbReference>
<gene>
    <name evidence="14" type="ORF">LX32DRAFT_620672</name>
</gene>
<dbReference type="InterPro" id="IPR020841">
    <property type="entry name" value="PKS_Beta-ketoAc_synthase_dom"/>
</dbReference>
<dbReference type="Proteomes" id="UP001232148">
    <property type="component" value="Unassembled WGS sequence"/>
</dbReference>
<dbReference type="InterPro" id="IPR001227">
    <property type="entry name" value="Ac_transferase_dom_sf"/>
</dbReference>
<dbReference type="InterPro" id="IPR011032">
    <property type="entry name" value="GroES-like_sf"/>
</dbReference>
<evidence type="ECO:0000259" key="11">
    <source>
        <dbReference type="PROSITE" id="PS50075"/>
    </source>
</evidence>
<dbReference type="InterPro" id="IPR013217">
    <property type="entry name" value="Methyltransf_12"/>
</dbReference>
<evidence type="ECO:0000259" key="12">
    <source>
        <dbReference type="PROSITE" id="PS52004"/>
    </source>
</evidence>
<dbReference type="GO" id="GO:0004312">
    <property type="term" value="F:fatty acid synthase activity"/>
    <property type="evidence" value="ECO:0007669"/>
    <property type="project" value="TreeGrafter"/>
</dbReference>
<dbReference type="PANTHER" id="PTHR43775">
    <property type="entry name" value="FATTY ACID SYNTHASE"/>
    <property type="match status" value="1"/>
</dbReference>
<dbReference type="InterPro" id="IPR029063">
    <property type="entry name" value="SAM-dependent_MTases_sf"/>
</dbReference>
<dbReference type="PROSITE" id="PS50075">
    <property type="entry name" value="CARRIER"/>
    <property type="match status" value="1"/>
</dbReference>
<dbReference type="SMART" id="SM00827">
    <property type="entry name" value="PKS_AT"/>
    <property type="match status" value="1"/>
</dbReference>
<evidence type="ECO:0000313" key="15">
    <source>
        <dbReference type="Proteomes" id="UP001232148"/>
    </source>
</evidence>
<feature type="domain" description="PKS/mFAS DH" evidence="13">
    <location>
        <begin position="975"/>
        <end position="1260"/>
    </location>
</feature>
<dbReference type="SUPFAM" id="SSF55048">
    <property type="entry name" value="Probable ACP-binding domain of malonyl-CoA ACP transacylase"/>
    <property type="match status" value="1"/>
</dbReference>
<dbReference type="GO" id="GO:1901336">
    <property type="term" value="P:lactone biosynthetic process"/>
    <property type="evidence" value="ECO:0007669"/>
    <property type="project" value="UniProtKB-ARBA"/>
</dbReference>
<evidence type="ECO:0000256" key="6">
    <source>
        <dbReference type="ARBA" id="ARBA00023002"/>
    </source>
</evidence>
<dbReference type="GO" id="GO:0032259">
    <property type="term" value="P:methylation"/>
    <property type="evidence" value="ECO:0007669"/>
    <property type="project" value="UniProtKB-KW"/>
</dbReference>
<feature type="active site" description="Proton acceptor; for dehydratase activity" evidence="9">
    <location>
        <position position="1007"/>
    </location>
</feature>
<feature type="compositionally biased region" description="Low complexity" evidence="10">
    <location>
        <begin position="17"/>
        <end position="49"/>
    </location>
</feature>
<protein>
    <recommendedName>
        <fullName evidence="16">KR domain-containing protein</fullName>
    </recommendedName>
</protein>
<feature type="domain" description="Ketosynthase family 3 (KS3)" evidence="12">
    <location>
        <begin position="72"/>
        <end position="493"/>
    </location>
</feature>
<dbReference type="Pfam" id="PF16197">
    <property type="entry name" value="KAsynt_C_assoc"/>
    <property type="match status" value="1"/>
</dbReference>
<dbReference type="GO" id="GO:0006633">
    <property type="term" value="P:fatty acid biosynthetic process"/>
    <property type="evidence" value="ECO:0007669"/>
    <property type="project" value="TreeGrafter"/>
</dbReference>
<dbReference type="SUPFAM" id="SSF52151">
    <property type="entry name" value="FabD/lysophospholipase-like"/>
    <property type="match status" value="1"/>
</dbReference>
<evidence type="ECO:0000313" key="14">
    <source>
        <dbReference type="EMBL" id="KAK2027477.1"/>
    </source>
</evidence>
<dbReference type="SUPFAM" id="SSF47336">
    <property type="entry name" value="ACP-like"/>
    <property type="match status" value="1"/>
</dbReference>
<dbReference type="PROSITE" id="PS52019">
    <property type="entry name" value="PKS_MFAS_DH"/>
    <property type="match status" value="1"/>
</dbReference>
<keyword evidence="2" id="KW-0597">Phosphoprotein</keyword>
<dbReference type="Gene3D" id="3.40.50.720">
    <property type="entry name" value="NAD(P)-binding Rossmann-like Domain"/>
    <property type="match status" value="1"/>
</dbReference>
<dbReference type="Gene3D" id="3.40.50.150">
    <property type="entry name" value="Vaccinia Virus protein VP39"/>
    <property type="match status" value="1"/>
</dbReference>
<dbReference type="Pfam" id="PF08659">
    <property type="entry name" value="KR"/>
    <property type="match status" value="1"/>
</dbReference>
<dbReference type="InterPro" id="IPR006162">
    <property type="entry name" value="Ppantetheine_attach_site"/>
</dbReference>
<accession>A0AAD9M0A9</accession>
<keyword evidence="7" id="KW-0511">Multifunctional enzyme</keyword>
<keyword evidence="8" id="KW-0012">Acyltransferase</keyword>
<dbReference type="Gene3D" id="3.40.366.10">
    <property type="entry name" value="Malonyl-Coenzyme A Acyl Carrier Protein, domain 2"/>
    <property type="match status" value="1"/>
</dbReference>
<dbReference type="PANTHER" id="PTHR43775:SF49">
    <property type="entry name" value="SYNTHASE, PUTATIVE (JCVI)-RELATED"/>
    <property type="match status" value="1"/>
</dbReference>